<dbReference type="EMBL" id="CP127173">
    <property type="protein sequence ID" value="WIV58489.1"/>
    <property type="molecule type" value="Genomic_DNA"/>
</dbReference>
<dbReference type="Pfam" id="PF02770">
    <property type="entry name" value="Acyl-CoA_dh_M"/>
    <property type="match status" value="1"/>
</dbReference>
<dbReference type="Gene3D" id="1.10.540.10">
    <property type="entry name" value="Acyl-CoA dehydrogenase/oxidase, N-terminal domain"/>
    <property type="match status" value="1"/>
</dbReference>
<evidence type="ECO:0000256" key="1">
    <source>
        <dbReference type="ARBA" id="ARBA00001974"/>
    </source>
</evidence>
<dbReference type="Proteomes" id="UP001227101">
    <property type="component" value="Chromosome"/>
</dbReference>
<feature type="domain" description="Acyl-CoA dehydrogenase/oxidase N-terminal" evidence="8">
    <location>
        <begin position="10"/>
        <end position="120"/>
    </location>
</feature>
<proteinExistence type="inferred from homology"/>
<name>A0ABY8XS34_9PSEU</name>
<keyword evidence="10" id="KW-1185">Reference proteome</keyword>
<reference evidence="9 10" key="1">
    <citation type="submission" date="2023-06" db="EMBL/GenBank/DDBJ databases">
        <authorList>
            <person name="Oyuntsetseg B."/>
            <person name="Kim S.B."/>
        </authorList>
    </citation>
    <scope>NUCLEOTIDE SEQUENCE [LARGE SCALE GENOMIC DNA]</scope>
    <source>
        <strain evidence="9 10">2-2</strain>
    </source>
</reference>
<keyword evidence="4 5" id="KW-0274">FAD</keyword>
<dbReference type="Gene3D" id="2.40.110.10">
    <property type="entry name" value="Butyryl-CoA Dehydrogenase, subunit A, domain 2"/>
    <property type="match status" value="1"/>
</dbReference>
<dbReference type="InterPro" id="IPR037069">
    <property type="entry name" value="AcylCoA_DH/ox_N_sf"/>
</dbReference>
<dbReference type="SUPFAM" id="SSF56645">
    <property type="entry name" value="Acyl-CoA dehydrogenase NM domain-like"/>
    <property type="match status" value="1"/>
</dbReference>
<dbReference type="PIRSF" id="PIRSF016578">
    <property type="entry name" value="HsaA"/>
    <property type="match status" value="1"/>
</dbReference>
<evidence type="ECO:0000256" key="4">
    <source>
        <dbReference type="ARBA" id="ARBA00022827"/>
    </source>
</evidence>
<evidence type="ECO:0000256" key="5">
    <source>
        <dbReference type="RuleBase" id="RU362125"/>
    </source>
</evidence>
<dbReference type="InterPro" id="IPR009100">
    <property type="entry name" value="AcylCoA_DH/oxidase_NM_dom_sf"/>
</dbReference>
<dbReference type="InterPro" id="IPR009075">
    <property type="entry name" value="AcylCo_DH/oxidase_C"/>
</dbReference>
<sequence length="385" mass="41261">MTDGLYQLAEEHEELRAAVRALAEKEIAPYAAEVDENERYPIEAYNALVKSGFNAVHIGEEYDGQGADAVGACIVIEEVARVDASASLIPAVNKLGTQPIILSGSESVKKLVLPSIASGEASASYALSEREAGSDTASMRTRARLDGDHWVLNGTKCWITNAGESSWYTVMAVTDPDAEKKANGISAFVVHKDDPGFSVGPKEKKLGIKGSPTREIYFENCTIPEDRIIGEPGTGLKTALRTLDHTRPTIGAQALGIAQGALDAAVAYVKDRKQFGKSISEFQGVQFMLADMGTKIEAARHLVYASAAASERGDKRAGFMASAAKAYASDIAMEVTTDAVQLFGGAGYTRDFPVERMMRDAKITQIYEGTNQIQKVVMARALLKG</sequence>
<dbReference type="RefSeq" id="WP_285455871.1">
    <property type="nucleotide sequence ID" value="NZ_CP127173.1"/>
</dbReference>
<dbReference type="PANTHER" id="PTHR43884">
    <property type="entry name" value="ACYL-COA DEHYDROGENASE"/>
    <property type="match status" value="1"/>
</dbReference>
<organism evidence="9 10">
    <name type="scientific">Amycolatopsis nalaikhensis</name>
    <dbReference type="NCBI Taxonomy" id="715472"/>
    <lineage>
        <taxon>Bacteria</taxon>
        <taxon>Bacillati</taxon>
        <taxon>Actinomycetota</taxon>
        <taxon>Actinomycetes</taxon>
        <taxon>Pseudonocardiales</taxon>
        <taxon>Pseudonocardiaceae</taxon>
        <taxon>Amycolatopsis</taxon>
    </lineage>
</organism>
<dbReference type="InterPro" id="IPR006091">
    <property type="entry name" value="Acyl-CoA_Oxase/DH_mid-dom"/>
</dbReference>
<gene>
    <name evidence="9" type="ORF">QP939_07600</name>
</gene>
<evidence type="ECO:0000259" key="8">
    <source>
        <dbReference type="Pfam" id="PF02771"/>
    </source>
</evidence>
<dbReference type="PROSITE" id="PS00072">
    <property type="entry name" value="ACYL_COA_DH_1"/>
    <property type="match status" value="1"/>
</dbReference>
<dbReference type="InterPro" id="IPR046373">
    <property type="entry name" value="Acyl-CoA_Oxase/DH_mid-dom_sf"/>
</dbReference>
<feature type="domain" description="Acyl-CoA dehydrogenase/oxidase C-terminal" evidence="6">
    <location>
        <begin position="233"/>
        <end position="383"/>
    </location>
</feature>
<dbReference type="Gene3D" id="1.20.140.10">
    <property type="entry name" value="Butyryl-CoA Dehydrogenase, subunit A, domain 3"/>
    <property type="match status" value="1"/>
</dbReference>
<dbReference type="PROSITE" id="PS00073">
    <property type="entry name" value="ACYL_COA_DH_2"/>
    <property type="match status" value="1"/>
</dbReference>
<comment type="similarity">
    <text evidence="2 5">Belongs to the acyl-CoA dehydrogenase family.</text>
</comment>
<keyword evidence="5" id="KW-0560">Oxidoreductase</keyword>
<dbReference type="Pfam" id="PF00441">
    <property type="entry name" value="Acyl-CoA_dh_1"/>
    <property type="match status" value="1"/>
</dbReference>
<comment type="cofactor">
    <cofactor evidence="1 5">
        <name>FAD</name>
        <dbReference type="ChEBI" id="CHEBI:57692"/>
    </cofactor>
</comment>
<evidence type="ECO:0000259" key="6">
    <source>
        <dbReference type="Pfam" id="PF00441"/>
    </source>
</evidence>
<keyword evidence="3 5" id="KW-0285">Flavoprotein</keyword>
<dbReference type="Pfam" id="PF02771">
    <property type="entry name" value="Acyl-CoA_dh_N"/>
    <property type="match status" value="1"/>
</dbReference>
<dbReference type="InterPro" id="IPR013786">
    <property type="entry name" value="AcylCoA_DH/ox_N"/>
</dbReference>
<dbReference type="InterPro" id="IPR006089">
    <property type="entry name" value="Acyl-CoA_DH_CS"/>
</dbReference>
<evidence type="ECO:0000313" key="10">
    <source>
        <dbReference type="Proteomes" id="UP001227101"/>
    </source>
</evidence>
<evidence type="ECO:0000256" key="2">
    <source>
        <dbReference type="ARBA" id="ARBA00009347"/>
    </source>
</evidence>
<feature type="domain" description="Acyl-CoA oxidase/dehydrogenase middle" evidence="7">
    <location>
        <begin position="125"/>
        <end position="221"/>
    </location>
</feature>
<evidence type="ECO:0000256" key="3">
    <source>
        <dbReference type="ARBA" id="ARBA00022630"/>
    </source>
</evidence>
<dbReference type="InterPro" id="IPR036250">
    <property type="entry name" value="AcylCo_DH-like_C"/>
</dbReference>
<evidence type="ECO:0000313" key="9">
    <source>
        <dbReference type="EMBL" id="WIV58489.1"/>
    </source>
</evidence>
<protein>
    <submittedName>
        <fullName evidence="9">Acyl-CoA dehydrogenase family protein</fullName>
    </submittedName>
</protein>
<accession>A0ABY8XS34</accession>
<dbReference type="PANTHER" id="PTHR43884:SF12">
    <property type="entry name" value="ISOVALERYL-COA DEHYDROGENASE, MITOCHONDRIAL-RELATED"/>
    <property type="match status" value="1"/>
</dbReference>
<dbReference type="SUPFAM" id="SSF47203">
    <property type="entry name" value="Acyl-CoA dehydrogenase C-terminal domain-like"/>
    <property type="match status" value="1"/>
</dbReference>
<evidence type="ECO:0000259" key="7">
    <source>
        <dbReference type="Pfam" id="PF02770"/>
    </source>
</evidence>